<evidence type="ECO:0000256" key="2">
    <source>
        <dbReference type="ARBA" id="ARBA00022448"/>
    </source>
</evidence>
<evidence type="ECO:0000313" key="10">
    <source>
        <dbReference type="EMBL" id="KUM99131.1"/>
    </source>
</evidence>
<keyword evidence="6 8" id="KW-0472">Membrane</keyword>
<evidence type="ECO:0000313" key="11">
    <source>
        <dbReference type="Proteomes" id="UP000053127"/>
    </source>
</evidence>
<keyword evidence="11" id="KW-1185">Reference proteome</keyword>
<evidence type="ECO:0000256" key="5">
    <source>
        <dbReference type="ARBA" id="ARBA00022989"/>
    </source>
</evidence>
<dbReference type="PANTHER" id="PTHR23517:SF13">
    <property type="entry name" value="MAJOR FACILITATOR SUPERFAMILY MFS_1"/>
    <property type="match status" value="1"/>
</dbReference>
<keyword evidence="4 8" id="KW-0812">Transmembrane</keyword>
<dbReference type="OrthoDB" id="3177957at2"/>
<feature type="transmembrane region" description="Helical" evidence="8">
    <location>
        <begin position="171"/>
        <end position="190"/>
    </location>
</feature>
<gene>
    <name evidence="10" type="ORF">AQI95_40825</name>
</gene>
<dbReference type="Proteomes" id="UP000053127">
    <property type="component" value="Unassembled WGS sequence"/>
</dbReference>
<evidence type="ECO:0000256" key="6">
    <source>
        <dbReference type="ARBA" id="ARBA00023136"/>
    </source>
</evidence>
<feature type="transmembrane region" description="Helical" evidence="8">
    <location>
        <begin position="249"/>
        <end position="271"/>
    </location>
</feature>
<keyword evidence="2" id="KW-0813">Transport</keyword>
<evidence type="ECO:0000256" key="8">
    <source>
        <dbReference type="SAM" id="Phobius"/>
    </source>
</evidence>
<dbReference type="EMBL" id="LMWN01000068">
    <property type="protein sequence ID" value="KUM99131.1"/>
    <property type="molecule type" value="Genomic_DNA"/>
</dbReference>
<evidence type="ECO:0000256" key="7">
    <source>
        <dbReference type="SAM" id="MobiDB-lite"/>
    </source>
</evidence>
<feature type="domain" description="Major facilitator superfamily (MFS) profile" evidence="9">
    <location>
        <begin position="15"/>
        <end position="398"/>
    </location>
</feature>
<name>A0A101NTM2_9ACTN</name>
<keyword evidence="5 8" id="KW-1133">Transmembrane helix</keyword>
<accession>A0A101NTM2</accession>
<feature type="transmembrane region" description="Helical" evidence="8">
    <location>
        <begin position="142"/>
        <end position="165"/>
    </location>
</feature>
<dbReference type="RefSeq" id="WP_067136092.1">
    <property type="nucleotide sequence ID" value="NZ_KQ948233.1"/>
</dbReference>
<feature type="transmembrane region" description="Helical" evidence="8">
    <location>
        <begin position="81"/>
        <end position="99"/>
    </location>
</feature>
<dbReference type="InterPro" id="IPR020846">
    <property type="entry name" value="MFS_dom"/>
</dbReference>
<feature type="compositionally biased region" description="Basic and acidic residues" evidence="7">
    <location>
        <begin position="424"/>
        <end position="437"/>
    </location>
</feature>
<feature type="transmembrane region" description="Helical" evidence="8">
    <location>
        <begin position="342"/>
        <end position="364"/>
    </location>
</feature>
<feature type="region of interest" description="Disordered" evidence="7">
    <location>
        <begin position="401"/>
        <end position="437"/>
    </location>
</feature>
<dbReference type="SUPFAM" id="SSF103473">
    <property type="entry name" value="MFS general substrate transporter"/>
    <property type="match status" value="1"/>
</dbReference>
<feature type="transmembrane region" description="Helical" evidence="8">
    <location>
        <begin position="47"/>
        <end position="69"/>
    </location>
</feature>
<dbReference type="AlphaFoldDB" id="A0A101NTM2"/>
<feature type="transmembrane region" description="Helical" evidence="8">
    <location>
        <begin position="283"/>
        <end position="302"/>
    </location>
</feature>
<reference evidence="10 11" key="1">
    <citation type="submission" date="2015-10" db="EMBL/GenBank/DDBJ databases">
        <title>Draft genome sequence of Streptomyces yokosukanensis DSM 40224, type strain for the species Streptomyces yokosukanensis.</title>
        <authorList>
            <person name="Ruckert C."/>
            <person name="Winkler A."/>
            <person name="Kalinowski J."/>
            <person name="Kampfer P."/>
            <person name="Glaeser S."/>
        </authorList>
    </citation>
    <scope>NUCLEOTIDE SEQUENCE [LARGE SCALE GENOMIC DNA]</scope>
    <source>
        <strain evidence="10 11">DSM 40224</strain>
    </source>
</reference>
<comment type="subcellular location">
    <subcellularLocation>
        <location evidence="1">Cell membrane</location>
        <topology evidence="1">Multi-pass membrane protein</topology>
    </subcellularLocation>
</comment>
<dbReference type="Gene3D" id="1.20.1250.20">
    <property type="entry name" value="MFS general substrate transporter like domains"/>
    <property type="match status" value="1"/>
</dbReference>
<sequence length="437" mass="45051">MSHTSRRPGLSRGSSFWLIATVQCLLLFASSAPSPLYGVYQAEWRFSAGMLTAIFAMYAIALLVALLMVGKLSDHIGRRKVLGAALVVEVVSMLLFITADGVGPLLAARAAQGLATGAATGATSSALLDLQPPNRPRLGPLVNSLAPIVGLALGALGSGLLVQYAPAPKTMVYALLLVGFALAALVVPLLPETSPGRPGTAASLVPRMAVPRRIRPLFLTVAPSLFAVWAVGGLYMSVGPSIAARTLHLGGHLVGGLVIFAQTGSGALGSLLRRNQPPRRTMALGFVAFLVGIGTTLGALALPSTALFFVGIVIAGYGFGTGFLGAFQTIAPLAQPDERAGLMASMYVVCYLGFSVPAVIAGLAVQKFGLGPTTTVYSVSVMVLAVAACAGLLVQERREKGAATEVPGTVPSGPRHTRPTARATDADRHRPPETHHA</sequence>
<evidence type="ECO:0000259" key="9">
    <source>
        <dbReference type="PROSITE" id="PS50850"/>
    </source>
</evidence>
<keyword evidence="3" id="KW-1003">Cell membrane</keyword>
<dbReference type="InterPro" id="IPR050171">
    <property type="entry name" value="MFS_Transporters"/>
</dbReference>
<dbReference type="InterPro" id="IPR011701">
    <property type="entry name" value="MFS"/>
</dbReference>
<dbReference type="PROSITE" id="PS00216">
    <property type="entry name" value="SUGAR_TRANSPORT_1"/>
    <property type="match status" value="1"/>
</dbReference>
<evidence type="ECO:0000256" key="1">
    <source>
        <dbReference type="ARBA" id="ARBA00004651"/>
    </source>
</evidence>
<comment type="caution">
    <text evidence="10">The sequence shown here is derived from an EMBL/GenBank/DDBJ whole genome shotgun (WGS) entry which is preliminary data.</text>
</comment>
<feature type="transmembrane region" description="Helical" evidence="8">
    <location>
        <begin position="308"/>
        <end position="330"/>
    </location>
</feature>
<dbReference type="InterPro" id="IPR005829">
    <property type="entry name" value="Sugar_transporter_CS"/>
</dbReference>
<feature type="transmembrane region" description="Helical" evidence="8">
    <location>
        <begin position="217"/>
        <end position="237"/>
    </location>
</feature>
<organism evidence="10 11">
    <name type="scientific">Streptomyces yokosukanensis</name>
    <dbReference type="NCBI Taxonomy" id="67386"/>
    <lineage>
        <taxon>Bacteria</taxon>
        <taxon>Bacillati</taxon>
        <taxon>Actinomycetota</taxon>
        <taxon>Actinomycetes</taxon>
        <taxon>Kitasatosporales</taxon>
        <taxon>Streptomycetaceae</taxon>
        <taxon>Streptomyces</taxon>
    </lineage>
</organism>
<dbReference type="GO" id="GO:0005886">
    <property type="term" value="C:plasma membrane"/>
    <property type="evidence" value="ECO:0007669"/>
    <property type="project" value="UniProtKB-SubCell"/>
</dbReference>
<dbReference type="PROSITE" id="PS50850">
    <property type="entry name" value="MFS"/>
    <property type="match status" value="1"/>
</dbReference>
<dbReference type="InterPro" id="IPR036259">
    <property type="entry name" value="MFS_trans_sf"/>
</dbReference>
<evidence type="ECO:0000256" key="4">
    <source>
        <dbReference type="ARBA" id="ARBA00022692"/>
    </source>
</evidence>
<feature type="transmembrane region" description="Helical" evidence="8">
    <location>
        <begin position="111"/>
        <end position="130"/>
    </location>
</feature>
<protein>
    <submittedName>
        <fullName evidence="10">MFS transporter</fullName>
    </submittedName>
</protein>
<dbReference type="GO" id="GO:0022857">
    <property type="term" value="F:transmembrane transporter activity"/>
    <property type="evidence" value="ECO:0007669"/>
    <property type="project" value="InterPro"/>
</dbReference>
<dbReference type="Pfam" id="PF07690">
    <property type="entry name" value="MFS_1"/>
    <property type="match status" value="1"/>
</dbReference>
<proteinExistence type="predicted"/>
<dbReference type="PANTHER" id="PTHR23517">
    <property type="entry name" value="RESISTANCE PROTEIN MDTM, PUTATIVE-RELATED-RELATED"/>
    <property type="match status" value="1"/>
</dbReference>
<evidence type="ECO:0000256" key="3">
    <source>
        <dbReference type="ARBA" id="ARBA00022475"/>
    </source>
</evidence>
<dbReference type="STRING" id="67386.AQI95_40825"/>
<feature type="transmembrane region" description="Helical" evidence="8">
    <location>
        <begin position="376"/>
        <end position="394"/>
    </location>
</feature>